<protein>
    <submittedName>
        <fullName evidence="1">Uncharacterized protein</fullName>
    </submittedName>
</protein>
<gene>
    <name evidence="1" type="ordered locus">Oter_1653</name>
</gene>
<evidence type="ECO:0000313" key="2">
    <source>
        <dbReference type="Proteomes" id="UP000007013"/>
    </source>
</evidence>
<dbReference type="EMBL" id="CP001032">
    <property type="protein sequence ID" value="ACB74937.1"/>
    <property type="molecule type" value="Genomic_DNA"/>
</dbReference>
<dbReference type="STRING" id="452637.Oter_1653"/>
<dbReference type="RefSeq" id="WP_012374474.1">
    <property type="nucleotide sequence ID" value="NC_010571.1"/>
</dbReference>
<keyword evidence="2" id="KW-1185">Reference proteome</keyword>
<organism evidence="1 2">
    <name type="scientific">Opitutus terrae (strain DSM 11246 / JCM 15787 / PB90-1)</name>
    <dbReference type="NCBI Taxonomy" id="452637"/>
    <lineage>
        <taxon>Bacteria</taxon>
        <taxon>Pseudomonadati</taxon>
        <taxon>Verrucomicrobiota</taxon>
        <taxon>Opitutia</taxon>
        <taxon>Opitutales</taxon>
        <taxon>Opitutaceae</taxon>
        <taxon>Opitutus</taxon>
    </lineage>
</organism>
<dbReference type="eggNOG" id="ENOG502ZUMU">
    <property type="taxonomic scope" value="Bacteria"/>
</dbReference>
<name>B1ZUQ3_OPITP</name>
<dbReference type="AlphaFoldDB" id="B1ZUQ3"/>
<dbReference type="KEGG" id="ote:Oter_1653"/>
<accession>B1ZUQ3</accession>
<sequence>MDDAFQELESELRGLMPLAPSHRLRTAIAQELAPNRNHVRYVWWALPIAAAVALAASQWSADPAAGRLDSPPAGAAAQVPADVFRPVAAENVLLRSEEEGVLTFADGTPARQIRASYVDTITWRNPATNASLTWTLPREEIRVVPVSYQ</sequence>
<proteinExistence type="predicted"/>
<reference evidence="1 2" key="1">
    <citation type="journal article" date="2011" name="J. Bacteriol.">
        <title>Genome sequence of the verrucomicrobium Opitutus terrae PB90-1, an abundant inhabitant of rice paddy soil ecosystems.</title>
        <authorList>
            <person name="van Passel M.W."/>
            <person name="Kant R."/>
            <person name="Palva A."/>
            <person name="Copeland A."/>
            <person name="Lucas S."/>
            <person name="Lapidus A."/>
            <person name="Glavina del Rio T."/>
            <person name="Pitluck S."/>
            <person name="Goltsman E."/>
            <person name="Clum A."/>
            <person name="Sun H."/>
            <person name="Schmutz J."/>
            <person name="Larimer F.W."/>
            <person name="Land M.L."/>
            <person name="Hauser L."/>
            <person name="Kyrpides N."/>
            <person name="Mikhailova N."/>
            <person name="Richardson P.P."/>
            <person name="Janssen P.H."/>
            <person name="de Vos W.M."/>
            <person name="Smidt H."/>
        </authorList>
    </citation>
    <scope>NUCLEOTIDE SEQUENCE [LARGE SCALE GENOMIC DNA]</scope>
    <source>
        <strain evidence="2">DSM 11246 / JCM 15787 / PB90-1</strain>
    </source>
</reference>
<dbReference type="HOGENOM" id="CLU_1747791_0_0_0"/>
<evidence type="ECO:0000313" key="1">
    <source>
        <dbReference type="EMBL" id="ACB74937.1"/>
    </source>
</evidence>
<dbReference type="Proteomes" id="UP000007013">
    <property type="component" value="Chromosome"/>
</dbReference>
<dbReference type="OrthoDB" id="196015at2"/>